<accession>A0A6H9XQI9</accession>
<sequence>MTDSPDITEVKECFRASDDAKLLDAFQRFIASDKWPTSCHKWGEENAEELSAFIQHIVPLLPVSTPVDVVGELCRNYMLGLAQVPQSIDITAKVFVDFWNRKRAEEDDNAVSFLSVMLTHPDGDYVAETARNAVGLADQLGIDKAKDTKSC</sequence>
<name>A0A6H9XQI9_9CORY</name>
<dbReference type="EMBL" id="UARK01000002">
    <property type="protein sequence ID" value="SPW27676.1"/>
    <property type="molecule type" value="Genomic_DNA"/>
</dbReference>
<proteinExistence type="predicted"/>
<reference evidence="1 2" key="1">
    <citation type="submission" date="2018-06" db="EMBL/GenBank/DDBJ databases">
        <authorList>
            <consortium name="Pathogen Informatics"/>
            <person name="Doyle S."/>
        </authorList>
    </citation>
    <scope>NUCLEOTIDE SEQUENCE [LARGE SCALE GENOMIC DNA]</scope>
    <source>
        <strain evidence="1 2">NCTC10254</strain>
    </source>
</reference>
<dbReference type="Proteomes" id="UP000249886">
    <property type="component" value="Unassembled WGS sequence"/>
</dbReference>
<evidence type="ECO:0000313" key="1">
    <source>
        <dbReference type="EMBL" id="SPW27676.1"/>
    </source>
</evidence>
<dbReference type="RefSeq" id="WP_005526169.1">
    <property type="nucleotide sequence ID" value="NZ_CAUOLB010000017.1"/>
</dbReference>
<dbReference type="GeneID" id="84574333"/>
<evidence type="ECO:0000313" key="2">
    <source>
        <dbReference type="Proteomes" id="UP000249886"/>
    </source>
</evidence>
<comment type="caution">
    <text evidence="1">The sequence shown here is derived from an EMBL/GenBank/DDBJ whole genome shotgun (WGS) entry which is preliminary data.</text>
</comment>
<organism evidence="1 2">
    <name type="scientific">Corynebacterium matruchotii</name>
    <dbReference type="NCBI Taxonomy" id="43768"/>
    <lineage>
        <taxon>Bacteria</taxon>
        <taxon>Bacillati</taxon>
        <taxon>Actinomycetota</taxon>
        <taxon>Actinomycetes</taxon>
        <taxon>Mycobacteriales</taxon>
        <taxon>Corynebacteriaceae</taxon>
        <taxon>Corynebacterium</taxon>
    </lineage>
</organism>
<gene>
    <name evidence="1" type="ORF">NCTC10254_00952</name>
</gene>
<protein>
    <submittedName>
        <fullName evidence="1">Uncharacterized protein</fullName>
    </submittedName>
</protein>
<dbReference type="AlphaFoldDB" id="A0A6H9XQI9"/>